<dbReference type="EMBL" id="CAFW01000041">
    <property type="protein sequence ID" value="CCE54773.1"/>
    <property type="molecule type" value="Genomic_DNA"/>
</dbReference>
<name>G7HX58_9CORY</name>
<reference evidence="1 2" key="1">
    <citation type="journal article" date="2012" name="J. Bacteriol.">
        <title>Genome Sequence of Corynebacterium casei UCMA 3821, Isolated from a Smear-Ripened Cheese.</title>
        <authorList>
            <person name="Monnet C."/>
            <person name="Loux V."/>
            <person name="Bento P."/>
            <person name="Gibrat J.F."/>
            <person name="Straub C."/>
            <person name="Bonnarme P."/>
            <person name="Landaud S."/>
            <person name="Irlinger F."/>
        </authorList>
    </citation>
    <scope>NUCLEOTIDE SEQUENCE [LARGE SCALE GENOMIC DNA]</scope>
    <source>
        <strain evidence="1 2">UCMA 3821</strain>
    </source>
</reference>
<protein>
    <submittedName>
        <fullName evidence="1">Uncharacterized protein</fullName>
    </submittedName>
</protein>
<dbReference type="Proteomes" id="UP000004840">
    <property type="component" value="Unassembled WGS sequence"/>
</dbReference>
<sequence length="250" mass="27860">MAVFSLSWGGMTVEIITTVFIAKPEDLDRAYALYKERIAQADARILAYSSKPIPSNNEFELWSLRTEAVYGCLDAPHGWKLYELNALVEFDEANDEAVKEKFFFEDVTAPTAFPSSLRGAFDMNLVREPKIAAGQGDLTYVTVAFFTYPDNLLKVPELFSEFVAAVDPIVHGGAPTEAEEVHMPQYAGPLWMKAAQTELDETGDGIHHGAKRMWLGCVVIDYDAEKLAEHLPESLDPDNFVLASLYPEPF</sequence>
<dbReference type="AlphaFoldDB" id="G7HX58"/>
<comment type="caution">
    <text evidence="1">The sequence shown here is derived from an EMBL/GenBank/DDBJ whole genome shotgun (WGS) entry which is preliminary data.</text>
</comment>
<accession>G7HX58</accession>
<gene>
    <name evidence="1" type="ORF">CCAS_06045</name>
</gene>
<evidence type="ECO:0000313" key="1">
    <source>
        <dbReference type="EMBL" id="CCE54773.1"/>
    </source>
</evidence>
<organism evidence="1 2">
    <name type="scientific">Corynebacterium casei UCMA 3821</name>
    <dbReference type="NCBI Taxonomy" id="1110505"/>
    <lineage>
        <taxon>Bacteria</taxon>
        <taxon>Bacillati</taxon>
        <taxon>Actinomycetota</taxon>
        <taxon>Actinomycetes</taxon>
        <taxon>Mycobacteriales</taxon>
        <taxon>Corynebacteriaceae</taxon>
        <taxon>Corynebacterium</taxon>
    </lineage>
</organism>
<proteinExistence type="predicted"/>
<evidence type="ECO:0000313" key="2">
    <source>
        <dbReference type="Proteomes" id="UP000004840"/>
    </source>
</evidence>